<sequence>RLEKCRQHVVPPWWIPPPTHIAESKETAIKEYNTIEKGALCIYTNASAINGYMGAAAIVLDRIH</sequence>
<dbReference type="Proteomes" id="UP000250266">
    <property type="component" value="Unassembled WGS sequence"/>
</dbReference>
<proteinExistence type="predicted"/>
<organism evidence="1 2">
    <name type="scientific">Lepidopterella palustris CBS 459.81</name>
    <dbReference type="NCBI Taxonomy" id="1314670"/>
    <lineage>
        <taxon>Eukaryota</taxon>
        <taxon>Fungi</taxon>
        <taxon>Dikarya</taxon>
        <taxon>Ascomycota</taxon>
        <taxon>Pezizomycotina</taxon>
        <taxon>Dothideomycetes</taxon>
        <taxon>Pleosporomycetidae</taxon>
        <taxon>Mytilinidiales</taxon>
        <taxon>Argynnaceae</taxon>
        <taxon>Lepidopterella</taxon>
    </lineage>
</organism>
<dbReference type="EMBL" id="KV747206">
    <property type="protein sequence ID" value="OCK72700.1"/>
    <property type="molecule type" value="Genomic_DNA"/>
</dbReference>
<feature type="non-terminal residue" evidence="1">
    <location>
        <position position="1"/>
    </location>
</feature>
<gene>
    <name evidence="1" type="ORF">K432DRAFT_315626</name>
</gene>
<evidence type="ECO:0000313" key="2">
    <source>
        <dbReference type="Proteomes" id="UP000250266"/>
    </source>
</evidence>
<accession>A0A8E2DVV1</accession>
<protein>
    <submittedName>
        <fullName evidence="1">Uncharacterized protein</fullName>
    </submittedName>
</protein>
<evidence type="ECO:0000313" key="1">
    <source>
        <dbReference type="EMBL" id="OCK72700.1"/>
    </source>
</evidence>
<name>A0A8E2DVV1_9PEZI</name>
<dbReference type="OrthoDB" id="3779444at2759"/>
<reference evidence="1 2" key="1">
    <citation type="journal article" date="2016" name="Nat. Commun.">
        <title>Ectomycorrhizal ecology is imprinted in the genome of the dominant symbiotic fungus Cenococcum geophilum.</title>
        <authorList>
            <consortium name="DOE Joint Genome Institute"/>
            <person name="Peter M."/>
            <person name="Kohler A."/>
            <person name="Ohm R.A."/>
            <person name="Kuo A."/>
            <person name="Krutzmann J."/>
            <person name="Morin E."/>
            <person name="Arend M."/>
            <person name="Barry K.W."/>
            <person name="Binder M."/>
            <person name="Choi C."/>
            <person name="Clum A."/>
            <person name="Copeland A."/>
            <person name="Grisel N."/>
            <person name="Haridas S."/>
            <person name="Kipfer T."/>
            <person name="LaButti K."/>
            <person name="Lindquist E."/>
            <person name="Lipzen A."/>
            <person name="Maire R."/>
            <person name="Meier B."/>
            <person name="Mihaltcheva S."/>
            <person name="Molinier V."/>
            <person name="Murat C."/>
            <person name="Poggeler S."/>
            <person name="Quandt C.A."/>
            <person name="Sperisen C."/>
            <person name="Tritt A."/>
            <person name="Tisserant E."/>
            <person name="Crous P.W."/>
            <person name="Henrissat B."/>
            <person name="Nehls U."/>
            <person name="Egli S."/>
            <person name="Spatafora J.W."/>
            <person name="Grigoriev I.V."/>
            <person name="Martin F.M."/>
        </authorList>
    </citation>
    <scope>NUCLEOTIDE SEQUENCE [LARGE SCALE GENOMIC DNA]</scope>
    <source>
        <strain evidence="1 2">CBS 459.81</strain>
    </source>
</reference>
<dbReference type="AlphaFoldDB" id="A0A8E2DVV1"/>
<keyword evidence="2" id="KW-1185">Reference proteome</keyword>